<sequence length="99" mass="11594">MFGNEWDITKEVPEYFLDYREKSDNAAEVRWEDRVTSQDGTWSGNIFDFYFKVINKLTSDINIPFKLKGIVREDDTSVHKALREALANALIHAMKRSSY</sequence>
<proteinExistence type="predicted"/>
<dbReference type="eggNOG" id="COG2865">
    <property type="taxonomic scope" value="Bacteria"/>
</dbReference>
<dbReference type="KEGG" id="cck:Ccar_19165"/>
<organism evidence="1 2">
    <name type="scientific">Clostridium carboxidivorans P7</name>
    <dbReference type="NCBI Taxonomy" id="536227"/>
    <lineage>
        <taxon>Bacteria</taxon>
        <taxon>Bacillati</taxon>
        <taxon>Bacillota</taxon>
        <taxon>Clostridia</taxon>
        <taxon>Eubacteriales</taxon>
        <taxon>Clostridiaceae</taxon>
        <taxon>Clostridium</taxon>
    </lineage>
</organism>
<evidence type="ECO:0000313" key="2">
    <source>
        <dbReference type="Proteomes" id="UP000004198"/>
    </source>
</evidence>
<reference evidence="1 2" key="1">
    <citation type="submission" date="2009-06" db="EMBL/GenBank/DDBJ databases">
        <title>The draft genome of Clostridium carboxidivorans P7.</title>
        <authorList>
            <consortium name="US DOE Joint Genome Institute (JGI-PGF)"/>
            <person name="Lucas S."/>
            <person name="Copeland A."/>
            <person name="Lapidus A."/>
            <person name="Glavina del Rio T."/>
            <person name="Tice H."/>
            <person name="Bruce D."/>
            <person name="Goodwin L."/>
            <person name="Pitluck S."/>
            <person name="Larimer F."/>
            <person name="Land M.L."/>
            <person name="Hauser L."/>
            <person name="Hemme C.L."/>
        </authorList>
    </citation>
    <scope>NUCLEOTIDE SEQUENCE [LARGE SCALE GENOMIC DNA]</scope>
    <source>
        <strain evidence="1 2">P7</strain>
    </source>
</reference>
<comment type="caution">
    <text evidence="1">The sequence shown here is derived from an EMBL/GenBank/DDBJ whole genome shotgun (WGS) entry which is preliminary data.</text>
</comment>
<dbReference type="OrthoDB" id="9768354at2"/>
<keyword evidence="2" id="KW-1185">Reference proteome</keyword>
<dbReference type="STRING" id="536227.Ccar_19165"/>
<dbReference type="PATRIC" id="fig|536227.13.peg.4007"/>
<dbReference type="EMBL" id="ACVI01000004">
    <property type="protein sequence ID" value="EET89148.1"/>
    <property type="molecule type" value="Genomic_DNA"/>
</dbReference>
<dbReference type="AlphaFoldDB" id="C6PNM1"/>
<name>C6PNM1_9CLOT</name>
<protein>
    <submittedName>
        <fullName evidence="1">Putative transcriptional regulator</fullName>
    </submittedName>
</protein>
<dbReference type="Proteomes" id="UP000004198">
    <property type="component" value="Unassembled WGS sequence"/>
</dbReference>
<dbReference type="RefSeq" id="WP_007059273.1">
    <property type="nucleotide sequence ID" value="NZ_ACVI01000004.1"/>
</dbReference>
<evidence type="ECO:0000313" key="1">
    <source>
        <dbReference type="EMBL" id="EET89148.1"/>
    </source>
</evidence>
<accession>C6PNM1</accession>
<gene>
    <name evidence="1" type="ORF">CcarbDRAFT_0388</name>
</gene>